<gene>
    <name evidence="2" type="ORF">SAMN05421877_10392</name>
</gene>
<protein>
    <submittedName>
        <fullName evidence="2">Uncharacterized protein</fullName>
    </submittedName>
</protein>
<dbReference type="AlphaFoldDB" id="A0A1H5VCJ9"/>
<feature type="chain" id="PRO_5009287125" evidence="1">
    <location>
        <begin position="22"/>
        <end position="125"/>
    </location>
</feature>
<evidence type="ECO:0000313" key="2">
    <source>
        <dbReference type="EMBL" id="SEF85095.1"/>
    </source>
</evidence>
<dbReference type="EMBL" id="FNUT01000003">
    <property type="protein sequence ID" value="SEF85095.1"/>
    <property type="molecule type" value="Genomic_DNA"/>
</dbReference>
<dbReference type="RefSeq" id="WP_103905470.1">
    <property type="nucleotide sequence ID" value="NZ_CP049246.1"/>
</dbReference>
<keyword evidence="1" id="KW-0732">Signal</keyword>
<reference evidence="3" key="1">
    <citation type="submission" date="2016-10" db="EMBL/GenBank/DDBJ databases">
        <authorList>
            <person name="Varghese N."/>
            <person name="Submissions S."/>
        </authorList>
    </citation>
    <scope>NUCLEOTIDE SEQUENCE [LARGE SCALE GENOMIC DNA]</scope>
    <source>
        <strain evidence="3">DSM 22361</strain>
    </source>
</reference>
<feature type="signal peptide" evidence="1">
    <location>
        <begin position="1"/>
        <end position="21"/>
    </location>
</feature>
<evidence type="ECO:0000313" key="3">
    <source>
        <dbReference type="Proteomes" id="UP000236731"/>
    </source>
</evidence>
<accession>A0A1H5VCJ9</accession>
<proteinExistence type="predicted"/>
<dbReference type="Proteomes" id="UP000236731">
    <property type="component" value="Unassembled WGS sequence"/>
</dbReference>
<evidence type="ECO:0000256" key="1">
    <source>
        <dbReference type="SAM" id="SignalP"/>
    </source>
</evidence>
<sequence>MKTIKLLITAIMLCMASGSFAQSKKETLALLNAIKKDTHGVHANFTDKYLTWQGNKGSDSVQIAWKSISNVDVVGKYTLYVASSQKDDKGNDITIFLNIHDDEAKSKIIKYIRHLAKLNRAKLTK</sequence>
<name>A0A1H5VCJ9_9SPHI</name>
<organism evidence="2 3">
    <name type="scientific">Sphingobacterium lactis</name>
    <dbReference type="NCBI Taxonomy" id="797291"/>
    <lineage>
        <taxon>Bacteria</taxon>
        <taxon>Pseudomonadati</taxon>
        <taxon>Bacteroidota</taxon>
        <taxon>Sphingobacteriia</taxon>
        <taxon>Sphingobacteriales</taxon>
        <taxon>Sphingobacteriaceae</taxon>
        <taxon>Sphingobacterium</taxon>
    </lineage>
</organism>
<keyword evidence="3" id="KW-1185">Reference proteome</keyword>